<dbReference type="SUPFAM" id="SSF141130">
    <property type="entry name" value="Acetamidase/Formamidase-like"/>
    <property type="match status" value="1"/>
</dbReference>
<organism evidence="2 3">
    <name type="scientific">Rhodofomes roseus</name>
    <dbReference type="NCBI Taxonomy" id="34475"/>
    <lineage>
        <taxon>Eukaryota</taxon>
        <taxon>Fungi</taxon>
        <taxon>Dikarya</taxon>
        <taxon>Basidiomycota</taxon>
        <taxon>Agaricomycotina</taxon>
        <taxon>Agaricomycetes</taxon>
        <taxon>Polyporales</taxon>
        <taxon>Rhodofomes</taxon>
    </lineage>
</organism>
<dbReference type="Pfam" id="PF03069">
    <property type="entry name" value="FmdA_AmdA"/>
    <property type="match status" value="1"/>
</dbReference>
<dbReference type="PANTHER" id="PTHR31891">
    <property type="entry name" value="FORMAMIDASE C869.04-RELATED"/>
    <property type="match status" value="1"/>
</dbReference>
<dbReference type="AlphaFoldDB" id="A0A4Y9XQL5"/>
<dbReference type="PANTHER" id="PTHR31891:SF1">
    <property type="entry name" value="FORMAMIDASE C869.04-RELATED"/>
    <property type="match status" value="1"/>
</dbReference>
<proteinExistence type="predicted"/>
<feature type="compositionally biased region" description="Low complexity" evidence="1">
    <location>
        <begin position="26"/>
        <end position="36"/>
    </location>
</feature>
<feature type="non-terminal residue" evidence="2">
    <location>
        <position position="1"/>
    </location>
</feature>
<evidence type="ECO:0000313" key="3">
    <source>
        <dbReference type="Proteomes" id="UP000298390"/>
    </source>
</evidence>
<dbReference type="EMBL" id="SEKV01000985">
    <property type="protein sequence ID" value="TFY52386.1"/>
    <property type="molecule type" value="Genomic_DNA"/>
</dbReference>
<evidence type="ECO:0008006" key="4">
    <source>
        <dbReference type="Google" id="ProtNLM"/>
    </source>
</evidence>
<feature type="compositionally biased region" description="Pro residues" evidence="1">
    <location>
        <begin position="16"/>
        <end position="25"/>
    </location>
</feature>
<evidence type="ECO:0000313" key="2">
    <source>
        <dbReference type="EMBL" id="TFY52386.1"/>
    </source>
</evidence>
<dbReference type="GO" id="GO:0016811">
    <property type="term" value="F:hydrolase activity, acting on carbon-nitrogen (but not peptide) bonds, in linear amides"/>
    <property type="evidence" value="ECO:0007669"/>
    <property type="project" value="InterPro"/>
</dbReference>
<comment type="caution">
    <text evidence="2">The sequence shown here is derived from an EMBL/GenBank/DDBJ whole genome shotgun (WGS) entry which is preliminary data.</text>
</comment>
<name>A0A4Y9XQL5_9APHY</name>
<sequence length="154" mass="16349">TATPRKATERSAAPPSRRPSAPPSASPSSSTPARTAVVNTPHFSTPAAPAQAYYCTTGVDPGQSTLARSLRGTPRHRPDTVCADIREAARAAVRHMIALLAVEHGLEREDAYILCSVAGDLRMHEVVDMPNYVIGMMMPKSIFTNPGQTGVLSV</sequence>
<reference evidence="2 3" key="1">
    <citation type="submission" date="2019-01" db="EMBL/GenBank/DDBJ databases">
        <title>Genome sequencing of the rare red list fungi Fomitopsis rosea.</title>
        <authorList>
            <person name="Buettner E."/>
            <person name="Kellner H."/>
        </authorList>
    </citation>
    <scope>NUCLEOTIDE SEQUENCE [LARGE SCALE GENOMIC DNA]</scope>
    <source>
        <strain evidence="2 3">DSM 105464</strain>
    </source>
</reference>
<accession>A0A4Y9XQL5</accession>
<dbReference type="STRING" id="34475.A0A4Y9XQL5"/>
<dbReference type="Proteomes" id="UP000298390">
    <property type="component" value="Unassembled WGS sequence"/>
</dbReference>
<dbReference type="InterPro" id="IPR004304">
    <property type="entry name" value="FmdA_AmdA"/>
</dbReference>
<gene>
    <name evidence="2" type="ORF">EVJ58_g10048</name>
</gene>
<dbReference type="Gene3D" id="3.10.28.20">
    <property type="entry name" value="Acetamidase/Formamidase-like domains"/>
    <property type="match status" value="1"/>
</dbReference>
<feature type="region of interest" description="Disordered" evidence="1">
    <location>
        <begin position="1"/>
        <end position="42"/>
    </location>
</feature>
<protein>
    <recommendedName>
        <fullName evidence="4">Acetamidase</fullName>
    </recommendedName>
</protein>
<evidence type="ECO:0000256" key="1">
    <source>
        <dbReference type="SAM" id="MobiDB-lite"/>
    </source>
</evidence>